<dbReference type="Pfam" id="PF00621">
    <property type="entry name" value="RhoGEF"/>
    <property type="match status" value="1"/>
</dbReference>
<evidence type="ECO:0000313" key="2">
    <source>
        <dbReference type="EMBL" id="ELP91273.1"/>
    </source>
</evidence>
<dbReference type="InterPro" id="IPR000219">
    <property type="entry name" value="DH_dom"/>
</dbReference>
<protein>
    <recommendedName>
        <fullName evidence="1">DH domain-containing protein</fullName>
    </recommendedName>
</protein>
<dbReference type="VEuPathDB" id="AmoebaDB:EIN_152600"/>
<dbReference type="AlphaFoldDB" id="A0A0A1UC36"/>
<evidence type="ECO:0000259" key="1">
    <source>
        <dbReference type="PROSITE" id="PS50010"/>
    </source>
</evidence>
<dbReference type="GO" id="GO:0005085">
    <property type="term" value="F:guanyl-nucleotide exchange factor activity"/>
    <property type="evidence" value="ECO:0007669"/>
    <property type="project" value="InterPro"/>
</dbReference>
<sequence>MSFGVELTRTRPKPQSCCDCTFPLFCFPVCYQCKKVVYNCSHQTDIRRRTVALSVKLTRLMNDYQTLLECFDPTNPEGFQPLKDQFLEMVNTLVKQSFEPEDTSFERQKAVQRSQEIKSKILNEVFETEQAYNADLLLTLQYYIPLVQKELKSDGVEFETILEKILYLSNDFVYVLENKKETILEEIQTLIGRLDIYADYFALYHKNCKKLEEMRKMESFLKLKNNGLFLRKLDVMDFLVKPLQRLTKYPLLLKEAKKYLVAPNEITWVTKVETRLQEVIQTQNERQRKFVSNEMLKNIEPKLNWKKHQKIDFTQADLLSESDVSAYEISKKEKILDKLLTFHDRILFAKSGVLGKYDVSDIVLFTEIELNTKSTVQKEVELKIKRENPKKYNITFKSQNEKSVWITKFKEFTAKKDTFGLVKSTTRSEVQTLKKPKEKDVFSLLHNYSSSTMGKLTTSEEFVHVSRQSLL</sequence>
<dbReference type="InterPro" id="IPR035899">
    <property type="entry name" value="DBL_dom_sf"/>
</dbReference>
<dbReference type="PANTHER" id="PTHR12673">
    <property type="entry name" value="FACIOGENITAL DYSPLASIA PROTEIN"/>
    <property type="match status" value="1"/>
</dbReference>
<dbReference type="Proteomes" id="UP000014680">
    <property type="component" value="Unassembled WGS sequence"/>
</dbReference>
<reference evidence="2 3" key="1">
    <citation type="submission" date="2012-10" db="EMBL/GenBank/DDBJ databases">
        <authorList>
            <person name="Zafar N."/>
            <person name="Inman J."/>
            <person name="Hall N."/>
            <person name="Lorenzi H."/>
            <person name="Caler E."/>
        </authorList>
    </citation>
    <scope>NUCLEOTIDE SEQUENCE [LARGE SCALE GENOMIC DNA]</scope>
    <source>
        <strain evidence="2 3">IP1</strain>
    </source>
</reference>
<name>A0A0A1UC36_ENTIV</name>
<dbReference type="OMA" id="TENDYCQ"/>
<dbReference type="SMART" id="SM00325">
    <property type="entry name" value="RhoGEF"/>
    <property type="match status" value="1"/>
</dbReference>
<feature type="domain" description="DH" evidence="1">
    <location>
        <begin position="117"/>
        <end position="286"/>
    </location>
</feature>
<dbReference type="OrthoDB" id="660555at2759"/>
<dbReference type="InterPro" id="IPR051092">
    <property type="entry name" value="FYVE_RhoGEF_PH"/>
</dbReference>
<keyword evidence="3" id="KW-1185">Reference proteome</keyword>
<gene>
    <name evidence="2" type="ORF">EIN_152600</name>
</gene>
<organism evidence="2 3">
    <name type="scientific">Entamoeba invadens IP1</name>
    <dbReference type="NCBI Taxonomy" id="370355"/>
    <lineage>
        <taxon>Eukaryota</taxon>
        <taxon>Amoebozoa</taxon>
        <taxon>Evosea</taxon>
        <taxon>Archamoebae</taxon>
        <taxon>Mastigamoebida</taxon>
        <taxon>Entamoebidae</taxon>
        <taxon>Entamoeba</taxon>
    </lineage>
</organism>
<dbReference type="Gene3D" id="1.20.900.10">
    <property type="entry name" value="Dbl homology (DH) domain"/>
    <property type="match status" value="1"/>
</dbReference>
<dbReference type="KEGG" id="eiv:EIN_152600"/>
<dbReference type="PANTHER" id="PTHR12673:SF159">
    <property type="entry name" value="LD03170P"/>
    <property type="match status" value="1"/>
</dbReference>
<dbReference type="EMBL" id="KB206474">
    <property type="protein sequence ID" value="ELP91273.1"/>
    <property type="molecule type" value="Genomic_DNA"/>
</dbReference>
<dbReference type="RefSeq" id="XP_004258044.1">
    <property type="nucleotide sequence ID" value="XM_004257996.1"/>
</dbReference>
<dbReference type="GeneID" id="14890182"/>
<dbReference type="SUPFAM" id="SSF48065">
    <property type="entry name" value="DBL homology domain (DH-domain)"/>
    <property type="match status" value="1"/>
</dbReference>
<proteinExistence type="predicted"/>
<dbReference type="PROSITE" id="PS50010">
    <property type="entry name" value="DH_2"/>
    <property type="match status" value="1"/>
</dbReference>
<evidence type="ECO:0000313" key="3">
    <source>
        <dbReference type="Proteomes" id="UP000014680"/>
    </source>
</evidence>
<accession>A0A0A1UC36</accession>
<dbReference type="GO" id="GO:0005737">
    <property type="term" value="C:cytoplasm"/>
    <property type="evidence" value="ECO:0007669"/>
    <property type="project" value="TreeGrafter"/>
</dbReference>